<dbReference type="RefSeq" id="WP_020546593.1">
    <property type="nucleotide sequence ID" value="NZ_CP068985.1"/>
</dbReference>
<gene>
    <name evidence="2" type="ORF">Nocox_08495</name>
</gene>
<dbReference type="Proteomes" id="UP000824681">
    <property type="component" value="Chromosome"/>
</dbReference>
<organism evidence="2 3">
    <name type="scientific">Nonomuraea coxensis DSM 45129</name>
    <dbReference type="NCBI Taxonomy" id="1122611"/>
    <lineage>
        <taxon>Bacteria</taxon>
        <taxon>Bacillati</taxon>
        <taxon>Actinomycetota</taxon>
        <taxon>Actinomycetes</taxon>
        <taxon>Streptosporangiales</taxon>
        <taxon>Streptosporangiaceae</taxon>
        <taxon>Nonomuraea</taxon>
    </lineage>
</organism>
<name>A0ABX8TVT5_9ACTN</name>
<keyword evidence="3" id="KW-1185">Reference proteome</keyword>
<keyword evidence="1" id="KW-0472">Membrane</keyword>
<feature type="transmembrane region" description="Helical" evidence="1">
    <location>
        <begin position="21"/>
        <end position="43"/>
    </location>
</feature>
<keyword evidence="1" id="KW-0812">Transmembrane</keyword>
<protein>
    <recommendedName>
        <fullName evidence="4">Sensor histidine kinase</fullName>
    </recommendedName>
</protein>
<reference evidence="2 3" key="1">
    <citation type="journal article" date="2021" name="ACS Chem. Biol.">
        <title>Genomic-Led Discovery of a Novel Glycopeptide Antibiotic by Nonomuraea coxensis DSM 45129.</title>
        <authorList>
            <person name="Yushchuk O."/>
            <person name="Vior N.M."/>
            <person name="Andreo-Vidal A."/>
            <person name="Berini F."/>
            <person name="Ruckert C."/>
            <person name="Busche T."/>
            <person name="Binda E."/>
            <person name="Kalinowski J."/>
            <person name="Truman A.W."/>
            <person name="Marinelli F."/>
        </authorList>
    </citation>
    <scope>NUCLEOTIDE SEQUENCE [LARGE SCALE GENOMIC DNA]</scope>
    <source>
        <strain evidence="2 3">DSM 45129</strain>
    </source>
</reference>
<keyword evidence="1" id="KW-1133">Transmembrane helix</keyword>
<evidence type="ECO:0008006" key="4">
    <source>
        <dbReference type="Google" id="ProtNLM"/>
    </source>
</evidence>
<evidence type="ECO:0000256" key="1">
    <source>
        <dbReference type="SAM" id="Phobius"/>
    </source>
</evidence>
<evidence type="ECO:0000313" key="3">
    <source>
        <dbReference type="Proteomes" id="UP000824681"/>
    </source>
</evidence>
<evidence type="ECO:0000313" key="2">
    <source>
        <dbReference type="EMBL" id="QYC39323.1"/>
    </source>
</evidence>
<proteinExistence type="predicted"/>
<dbReference type="EMBL" id="CP068985">
    <property type="protein sequence ID" value="QYC39323.1"/>
    <property type="molecule type" value="Genomic_DNA"/>
</dbReference>
<sequence>MDRLERRAAAGRRLAARVSGLAPLGTAAMVVLLGAGLVLRSAAAL</sequence>
<accession>A0ABX8TVT5</accession>